<evidence type="ECO:0008006" key="5">
    <source>
        <dbReference type="Google" id="ProtNLM"/>
    </source>
</evidence>
<keyword evidence="4" id="KW-1185">Reference proteome</keyword>
<evidence type="ECO:0000256" key="1">
    <source>
        <dbReference type="SAM" id="Coils"/>
    </source>
</evidence>
<gene>
    <name evidence="3" type="ORF">MSZNOR_4801</name>
</gene>
<sequence length="360" mass="42863">MFENSPPDPDSYWEAGFEGERRVVVSVLGPYRRVFPRPKRFVRRFYHRVYELKIEDWQITLEPLKLGALCTIEAELAIRFQPTVKYACENFEHIENLGAYIKANYRTLVQDAAETELRRLERNQLDDDPARMERRIENAVNELLVTHNIQCRARCTIRTEFADLENIEKHADTIDSKHNGIYLELIRRRRQLSESLAREQYDRETTERKLRLEHEERMLELMRREAELREALRNQEAEHDRAEITAEETRTAERYDAELRLREARIRHESQLKQMELEAELSEKTRRAKAFDDIENHLKREIELLVLERQRLLLEDEIRDVKVAKAKGWIINAKRRFPLGENPKSLNPQDPGVVKNPGNE</sequence>
<dbReference type="Proteomes" id="UP001162030">
    <property type="component" value="Chromosome"/>
</dbReference>
<name>A0ABM9I909_9GAMM</name>
<evidence type="ECO:0000313" key="4">
    <source>
        <dbReference type="Proteomes" id="UP001162030"/>
    </source>
</evidence>
<reference evidence="3 4" key="1">
    <citation type="submission" date="2023-03" db="EMBL/GenBank/DDBJ databases">
        <authorList>
            <person name="Pearce D."/>
        </authorList>
    </citation>
    <scope>NUCLEOTIDE SEQUENCE [LARGE SCALE GENOMIC DNA]</scope>
    <source>
        <strain evidence="3">Msz</strain>
    </source>
</reference>
<accession>A0ABM9I909</accession>
<evidence type="ECO:0000256" key="2">
    <source>
        <dbReference type="SAM" id="MobiDB-lite"/>
    </source>
</evidence>
<dbReference type="RefSeq" id="WP_026610069.1">
    <property type="nucleotide sequence ID" value="NZ_OX458333.1"/>
</dbReference>
<proteinExistence type="predicted"/>
<feature type="coiled-coil region" evidence="1">
    <location>
        <begin position="211"/>
        <end position="285"/>
    </location>
</feature>
<dbReference type="EMBL" id="OX458333">
    <property type="protein sequence ID" value="CAI8967452.1"/>
    <property type="molecule type" value="Genomic_DNA"/>
</dbReference>
<evidence type="ECO:0000313" key="3">
    <source>
        <dbReference type="EMBL" id="CAI8967452.1"/>
    </source>
</evidence>
<feature type="region of interest" description="Disordered" evidence="2">
    <location>
        <begin position="338"/>
        <end position="360"/>
    </location>
</feature>
<protein>
    <recommendedName>
        <fullName evidence="5">Band 7 domain-containing protein</fullName>
    </recommendedName>
</protein>
<organism evidence="3 4">
    <name type="scientific">Methylocaldum szegediense</name>
    <dbReference type="NCBI Taxonomy" id="73780"/>
    <lineage>
        <taxon>Bacteria</taxon>
        <taxon>Pseudomonadati</taxon>
        <taxon>Pseudomonadota</taxon>
        <taxon>Gammaproteobacteria</taxon>
        <taxon>Methylococcales</taxon>
        <taxon>Methylococcaceae</taxon>
        <taxon>Methylocaldum</taxon>
    </lineage>
</organism>
<keyword evidence="1" id="KW-0175">Coiled coil</keyword>